<evidence type="ECO:0000256" key="2">
    <source>
        <dbReference type="ARBA" id="ARBA00022679"/>
    </source>
</evidence>
<organism evidence="5">
    <name type="scientific">viral metagenome</name>
    <dbReference type="NCBI Taxonomy" id="1070528"/>
    <lineage>
        <taxon>unclassified sequences</taxon>
        <taxon>metagenomes</taxon>
        <taxon>organismal metagenomes</taxon>
    </lineage>
</organism>
<reference evidence="5" key="1">
    <citation type="submission" date="2020-03" db="EMBL/GenBank/DDBJ databases">
        <title>The deep terrestrial virosphere.</title>
        <authorList>
            <person name="Holmfeldt K."/>
            <person name="Nilsson E."/>
            <person name="Simone D."/>
            <person name="Lopez-Fernandez M."/>
            <person name="Wu X."/>
            <person name="de Brujin I."/>
            <person name="Lundin D."/>
            <person name="Andersson A."/>
            <person name="Bertilsson S."/>
            <person name="Dopson M."/>
        </authorList>
    </citation>
    <scope>NUCLEOTIDE SEQUENCE</scope>
    <source>
        <strain evidence="5">MM415A01949</strain>
        <strain evidence="4">MM415B00659</strain>
    </source>
</reference>
<dbReference type="GO" id="GO:0005829">
    <property type="term" value="C:cytosol"/>
    <property type="evidence" value="ECO:0007669"/>
    <property type="project" value="TreeGrafter"/>
</dbReference>
<keyword evidence="1" id="KW-0489">Methyltransferase</keyword>
<evidence type="ECO:0000259" key="3">
    <source>
        <dbReference type="Pfam" id="PF00303"/>
    </source>
</evidence>
<dbReference type="GO" id="GO:0006231">
    <property type="term" value="P:dTMP biosynthetic process"/>
    <property type="evidence" value="ECO:0007669"/>
    <property type="project" value="TreeGrafter"/>
</dbReference>
<dbReference type="PANTHER" id="PTHR11548:SF1">
    <property type="entry name" value="THYMIDYLATE SYNTHASE 1"/>
    <property type="match status" value="1"/>
</dbReference>
<dbReference type="Gene3D" id="3.30.572.10">
    <property type="entry name" value="Thymidylate synthase/dCMP hydroxymethylase domain"/>
    <property type="match status" value="1"/>
</dbReference>
<accession>A0A6M3JXB5</accession>
<evidence type="ECO:0000313" key="4">
    <source>
        <dbReference type="EMBL" id="QJA63082.1"/>
    </source>
</evidence>
<dbReference type="SUPFAM" id="SSF55831">
    <property type="entry name" value="Thymidylate synthase/dCMP hydroxymethylase"/>
    <property type="match status" value="1"/>
</dbReference>
<name>A0A6M3JXB5_9ZZZZ</name>
<dbReference type="InterPro" id="IPR045097">
    <property type="entry name" value="Thymidate_synth/dCMP_Mease"/>
</dbReference>
<dbReference type="GO" id="GO:0004799">
    <property type="term" value="F:thymidylate synthase activity"/>
    <property type="evidence" value="ECO:0007669"/>
    <property type="project" value="TreeGrafter"/>
</dbReference>
<sequence>MTLSLAIISRDINNAFSNSLFGVYHTGDNIEVRGIKTKELTDFTFMISDPTKRFLTQPFRYNNIAATIAETFWVMAGRDDLEFLKFFLPNCIDYSDNGETWRGGYGPRLRKYHCDPKDEAINQIENVIEILDDDAFSRQAIIIIPYPDYDYHCIVQTKDKPCTISIQFLIRDKKLHCFVRNRSNDAIWGTFNINVFEWTFLQEIIAGILNVEIGEYHHNAISFHIYENMFRRTEKMLKYQGYNIYENDKDLIQGKPLKFNSVHEFTDVMELIVTLIENIINETKIYHEEEMYSDFSLHHNTINIVDYINVTLSYVAMQKEQYDRAYSLLSFVDSIKMLPLKICGFEYFFRFLKKNNQVEFRHFLDKLFLETWIKQLSKQTKQFMLQEIK</sequence>
<dbReference type="AlphaFoldDB" id="A0A6M3JXB5"/>
<dbReference type="PANTHER" id="PTHR11548">
    <property type="entry name" value="THYMIDYLATE SYNTHASE 1"/>
    <property type="match status" value="1"/>
</dbReference>
<dbReference type="InterPro" id="IPR036926">
    <property type="entry name" value="Thymidate_synth/dCMP_Mease_sf"/>
</dbReference>
<dbReference type="GO" id="GO:0032259">
    <property type="term" value="P:methylation"/>
    <property type="evidence" value="ECO:0007669"/>
    <property type="project" value="UniProtKB-KW"/>
</dbReference>
<dbReference type="Pfam" id="PF00303">
    <property type="entry name" value="Thymidylat_synt"/>
    <property type="match status" value="1"/>
</dbReference>
<gene>
    <name evidence="5" type="ORF">MM415A01949_0004</name>
    <name evidence="4" type="ORF">MM415B00659_0036</name>
</gene>
<keyword evidence="2" id="KW-0808">Transferase</keyword>
<dbReference type="InterPro" id="IPR023451">
    <property type="entry name" value="Thymidate_synth/dCMP_Mease_dom"/>
</dbReference>
<dbReference type="EMBL" id="MT142114">
    <property type="protein sequence ID" value="QJA74683.1"/>
    <property type="molecule type" value="Genomic_DNA"/>
</dbReference>
<evidence type="ECO:0000313" key="5">
    <source>
        <dbReference type="EMBL" id="QJA74683.1"/>
    </source>
</evidence>
<dbReference type="EMBL" id="MT141489">
    <property type="protein sequence ID" value="QJA63082.1"/>
    <property type="molecule type" value="Genomic_DNA"/>
</dbReference>
<feature type="domain" description="Thymidylate synthase/dCMP hydroxymethylase" evidence="3">
    <location>
        <begin position="23"/>
        <end position="240"/>
    </location>
</feature>
<proteinExistence type="predicted"/>
<evidence type="ECO:0000256" key="1">
    <source>
        <dbReference type="ARBA" id="ARBA00022603"/>
    </source>
</evidence>
<protein>
    <submittedName>
        <fullName evidence="5">Putative thymidylate synthase</fullName>
    </submittedName>
</protein>